<reference evidence="1" key="1">
    <citation type="submission" date="2021-11" db="EMBL/GenBank/DDBJ databases">
        <authorList>
            <person name="Schell T."/>
        </authorList>
    </citation>
    <scope>NUCLEOTIDE SEQUENCE</scope>
    <source>
        <strain evidence="1">M5</strain>
    </source>
</reference>
<dbReference type="OrthoDB" id="6392494at2759"/>
<evidence type="ECO:0000313" key="1">
    <source>
        <dbReference type="EMBL" id="CAH0112875.1"/>
    </source>
</evidence>
<sequence length="86" mass="10366">MHHIRTNKVDIDAWKIKDITMRNYILATTEPILKQTLYGIPTAREMWLKMANQYAARAGDLEHVYYQQMCDIKYDRRMQWIEQSTT</sequence>
<dbReference type="Proteomes" id="UP000789390">
    <property type="component" value="Unassembled WGS sequence"/>
</dbReference>
<keyword evidence="2" id="KW-1185">Reference proteome</keyword>
<evidence type="ECO:0000313" key="2">
    <source>
        <dbReference type="Proteomes" id="UP000789390"/>
    </source>
</evidence>
<protein>
    <submittedName>
        <fullName evidence="1">Uncharacterized protein</fullName>
    </submittedName>
</protein>
<accession>A0A8J2SCJ2</accession>
<dbReference type="EMBL" id="CAKKLH010000333">
    <property type="protein sequence ID" value="CAH0112875.1"/>
    <property type="molecule type" value="Genomic_DNA"/>
</dbReference>
<dbReference type="AlphaFoldDB" id="A0A8J2SCJ2"/>
<proteinExistence type="predicted"/>
<gene>
    <name evidence="1" type="ORF">DGAL_LOCUS16673</name>
</gene>
<organism evidence="1 2">
    <name type="scientific">Daphnia galeata</name>
    <dbReference type="NCBI Taxonomy" id="27404"/>
    <lineage>
        <taxon>Eukaryota</taxon>
        <taxon>Metazoa</taxon>
        <taxon>Ecdysozoa</taxon>
        <taxon>Arthropoda</taxon>
        <taxon>Crustacea</taxon>
        <taxon>Branchiopoda</taxon>
        <taxon>Diplostraca</taxon>
        <taxon>Cladocera</taxon>
        <taxon>Anomopoda</taxon>
        <taxon>Daphniidae</taxon>
        <taxon>Daphnia</taxon>
    </lineage>
</organism>
<comment type="caution">
    <text evidence="1">The sequence shown here is derived from an EMBL/GenBank/DDBJ whole genome shotgun (WGS) entry which is preliminary data.</text>
</comment>
<name>A0A8J2SCJ2_9CRUS</name>